<dbReference type="RefSeq" id="WP_368846707.1">
    <property type="nucleotide sequence ID" value="NZ_CP194411.1"/>
</dbReference>
<name>A0ABV3X3K8_9FIRM</name>
<gene>
    <name evidence="7" type="ORF">QCO44_03870</name>
</gene>
<dbReference type="InterPro" id="IPR020084">
    <property type="entry name" value="NUDIX_hydrolase_CS"/>
</dbReference>
<dbReference type="CDD" id="cd18886">
    <property type="entry name" value="NUDIX_MutT_Nudt1"/>
    <property type="match status" value="1"/>
</dbReference>
<keyword evidence="5" id="KW-0460">Magnesium</keyword>
<proteinExistence type="inferred from homology"/>
<protein>
    <submittedName>
        <fullName evidence="7">8-oxo-dGTP diphosphatase</fullName>
    </submittedName>
</protein>
<accession>A0ABV3X3K8</accession>
<keyword evidence="3" id="KW-0479">Metal-binding</keyword>
<evidence type="ECO:0000256" key="4">
    <source>
        <dbReference type="ARBA" id="ARBA00022801"/>
    </source>
</evidence>
<dbReference type="PROSITE" id="PS00893">
    <property type="entry name" value="NUDIX_BOX"/>
    <property type="match status" value="1"/>
</dbReference>
<dbReference type="EMBL" id="JARVLH010000002">
    <property type="protein sequence ID" value="MEX5284781.1"/>
    <property type="molecule type" value="Genomic_DNA"/>
</dbReference>
<sequence>MSTLCYIEQEGRYLMLHRTVKENDVNRGKWIGVGGHFEADESPEECLLREVEEETGYRLLRWQFRGLVTFLSGDGVTEYMHLFTADKFVGTPSACDEGELAWVEKERVGELELWPGDRIFLQLLAENAPFFSLKLVYDGAGKLLDHRLYRYPCNAEGG</sequence>
<reference evidence="7 8" key="1">
    <citation type="submission" date="2023-04" db="EMBL/GenBank/DDBJ databases">
        <title>Genome Sequence of Selenomonas sputigena ATCC 33150.</title>
        <authorList>
            <person name="Miller D.P."/>
            <person name="Anvari S."/>
            <person name="Polson S.W."/>
            <person name="Macdonald M."/>
            <person name="Mcdowell J.V."/>
        </authorList>
    </citation>
    <scope>NUCLEOTIDE SEQUENCE [LARGE SCALE GENOMIC DNA]</scope>
    <source>
        <strain evidence="7 8">ATCC 33150</strain>
    </source>
</reference>
<dbReference type="InterPro" id="IPR003562">
    <property type="entry name" value="Mutator_MutX_prot"/>
</dbReference>
<evidence type="ECO:0000313" key="8">
    <source>
        <dbReference type="Proteomes" id="UP001559623"/>
    </source>
</evidence>
<dbReference type="Pfam" id="PF00293">
    <property type="entry name" value="NUDIX"/>
    <property type="match status" value="1"/>
</dbReference>
<dbReference type="Gene3D" id="3.90.79.10">
    <property type="entry name" value="Nucleoside Triphosphate Pyrophosphohydrolase"/>
    <property type="match status" value="1"/>
</dbReference>
<organism evidence="7 8">
    <name type="scientific">Selenomonas sputigena</name>
    <dbReference type="NCBI Taxonomy" id="69823"/>
    <lineage>
        <taxon>Bacteria</taxon>
        <taxon>Bacillati</taxon>
        <taxon>Bacillota</taxon>
        <taxon>Negativicutes</taxon>
        <taxon>Selenomonadales</taxon>
        <taxon>Selenomonadaceae</taxon>
        <taxon>Selenomonas</taxon>
    </lineage>
</organism>
<comment type="cofactor">
    <cofactor evidence="1">
        <name>Mg(2+)</name>
        <dbReference type="ChEBI" id="CHEBI:18420"/>
    </cofactor>
</comment>
<feature type="domain" description="Nudix hydrolase" evidence="6">
    <location>
        <begin position="1"/>
        <end position="126"/>
    </location>
</feature>
<keyword evidence="4" id="KW-0378">Hydrolase</keyword>
<comment type="caution">
    <text evidence="7">The sequence shown here is derived from an EMBL/GenBank/DDBJ whole genome shotgun (WGS) entry which is preliminary data.</text>
</comment>
<evidence type="ECO:0000256" key="1">
    <source>
        <dbReference type="ARBA" id="ARBA00001946"/>
    </source>
</evidence>
<evidence type="ECO:0000313" key="7">
    <source>
        <dbReference type="EMBL" id="MEX5284781.1"/>
    </source>
</evidence>
<evidence type="ECO:0000259" key="6">
    <source>
        <dbReference type="PROSITE" id="PS51462"/>
    </source>
</evidence>
<dbReference type="InterPro" id="IPR015797">
    <property type="entry name" value="NUDIX_hydrolase-like_dom_sf"/>
</dbReference>
<dbReference type="PANTHER" id="PTHR43758:SF2">
    <property type="entry name" value="OXIDIZED PURINE NUCLEOSIDE TRIPHOSPHATE HYDROLASE"/>
    <property type="match status" value="1"/>
</dbReference>
<dbReference type="SUPFAM" id="SSF55811">
    <property type="entry name" value="Nudix"/>
    <property type="match status" value="1"/>
</dbReference>
<dbReference type="Proteomes" id="UP001559623">
    <property type="component" value="Unassembled WGS sequence"/>
</dbReference>
<evidence type="ECO:0000256" key="5">
    <source>
        <dbReference type="ARBA" id="ARBA00022842"/>
    </source>
</evidence>
<dbReference type="PRINTS" id="PR01402">
    <property type="entry name" value="MUTATORMUTX"/>
</dbReference>
<dbReference type="InterPro" id="IPR000086">
    <property type="entry name" value="NUDIX_hydrolase_dom"/>
</dbReference>
<dbReference type="PROSITE" id="PS51462">
    <property type="entry name" value="NUDIX"/>
    <property type="match status" value="1"/>
</dbReference>
<dbReference type="PANTHER" id="PTHR43758">
    <property type="entry name" value="7,8-DIHYDRO-8-OXOGUANINE TRIPHOSPHATASE"/>
    <property type="match status" value="1"/>
</dbReference>
<keyword evidence="8" id="KW-1185">Reference proteome</keyword>
<evidence type="ECO:0000256" key="2">
    <source>
        <dbReference type="ARBA" id="ARBA00005582"/>
    </source>
</evidence>
<comment type="similarity">
    <text evidence="2">Belongs to the Nudix hydrolase family.</text>
</comment>
<evidence type="ECO:0000256" key="3">
    <source>
        <dbReference type="ARBA" id="ARBA00022723"/>
    </source>
</evidence>